<dbReference type="AlphaFoldDB" id="A0A0G0VGW0"/>
<feature type="compositionally biased region" description="Acidic residues" evidence="1">
    <location>
        <begin position="18"/>
        <end position="29"/>
    </location>
</feature>
<feature type="region of interest" description="Disordered" evidence="1">
    <location>
        <begin position="1"/>
        <end position="38"/>
    </location>
</feature>
<evidence type="ECO:0000313" key="2">
    <source>
        <dbReference type="EMBL" id="KKR98876.1"/>
    </source>
</evidence>
<feature type="compositionally biased region" description="Polar residues" evidence="1">
    <location>
        <begin position="68"/>
        <end position="84"/>
    </location>
</feature>
<sequence>MGDILKFPRKKPEVSEREVEDIDNIDDTSGELHDEESRVEELRAGLAPNIISFADAVNARAEERRKSAPSTRVMSRSDGRTSTLAEVGSEEDESHILQTQKIREMGLEPLNMDLPEDVREVIGNFYKWLSRRQKKQKLVNKLNGISDADIAREVELRRELIRDFLTSGLLEYLKDSSEIEWIAEPSYYMALVEELESRNFK</sequence>
<feature type="region of interest" description="Disordered" evidence="1">
    <location>
        <begin position="62"/>
        <end position="95"/>
    </location>
</feature>
<reference evidence="2 3" key="1">
    <citation type="journal article" date="2015" name="Nature">
        <title>rRNA introns, odd ribosomes, and small enigmatic genomes across a large radiation of phyla.</title>
        <authorList>
            <person name="Brown C.T."/>
            <person name="Hug L.A."/>
            <person name="Thomas B.C."/>
            <person name="Sharon I."/>
            <person name="Castelle C.J."/>
            <person name="Singh A."/>
            <person name="Wilkins M.J."/>
            <person name="Williams K.H."/>
            <person name="Banfield J.F."/>
        </authorList>
    </citation>
    <scope>NUCLEOTIDE SEQUENCE [LARGE SCALE GENOMIC DNA]</scope>
</reference>
<organism evidence="2 3">
    <name type="scientific">Candidatus Uhrbacteria bacterium GW2011_GWC1_41_20</name>
    <dbReference type="NCBI Taxonomy" id="1618983"/>
    <lineage>
        <taxon>Bacteria</taxon>
        <taxon>Candidatus Uhriibacteriota</taxon>
    </lineage>
</organism>
<proteinExistence type="predicted"/>
<comment type="caution">
    <text evidence="2">The sequence shown here is derived from an EMBL/GenBank/DDBJ whole genome shotgun (WGS) entry which is preliminary data.</text>
</comment>
<evidence type="ECO:0000256" key="1">
    <source>
        <dbReference type="SAM" id="MobiDB-lite"/>
    </source>
</evidence>
<name>A0A0G0VGW0_9BACT</name>
<dbReference type="EMBL" id="LCAW01000014">
    <property type="protein sequence ID" value="KKR98876.1"/>
    <property type="molecule type" value="Genomic_DNA"/>
</dbReference>
<evidence type="ECO:0000313" key="3">
    <source>
        <dbReference type="Proteomes" id="UP000033930"/>
    </source>
</evidence>
<dbReference type="Proteomes" id="UP000033930">
    <property type="component" value="Unassembled WGS sequence"/>
</dbReference>
<accession>A0A0G0VGW0</accession>
<gene>
    <name evidence="2" type="ORF">UU50_C0014G0008</name>
</gene>
<protein>
    <submittedName>
        <fullName evidence="2">Uncharacterized protein</fullName>
    </submittedName>
</protein>